<reference evidence="1 2" key="1">
    <citation type="submission" date="2023-10" db="EMBL/GenBank/DDBJ databases">
        <title>Draft genome sequence of Xylaria bambusicola isolate GMP-LS, the root and basal stem rot pathogen of sugarcane in Indonesia.</title>
        <authorList>
            <person name="Selvaraj P."/>
            <person name="Muralishankar V."/>
            <person name="Muruganantham S."/>
            <person name="Sp S."/>
            <person name="Haryani S."/>
            <person name="Lau K.J.X."/>
            <person name="Naqvi N.I."/>
        </authorList>
    </citation>
    <scope>NUCLEOTIDE SEQUENCE [LARGE SCALE GENOMIC DNA]</scope>
    <source>
        <strain evidence="1">GMP-LS</strain>
    </source>
</reference>
<evidence type="ECO:0000313" key="1">
    <source>
        <dbReference type="EMBL" id="KAK5629495.1"/>
    </source>
</evidence>
<dbReference type="EMBL" id="JAWHQM010000011">
    <property type="protein sequence ID" value="KAK5629495.1"/>
    <property type="molecule type" value="Genomic_DNA"/>
</dbReference>
<keyword evidence="2" id="KW-1185">Reference proteome</keyword>
<protein>
    <submittedName>
        <fullName evidence="1">Uncharacterized protein</fullName>
    </submittedName>
</protein>
<accession>A0AAN7YXK8</accession>
<gene>
    <name evidence="1" type="ORF">RRF57_005210</name>
</gene>
<name>A0AAN7YXK8_9PEZI</name>
<sequence length="65" mass="7204">MYTTFTYTANANANTIGNFSTRYRVANYDLAGRLSTHLCREDGIVSRHNAVGSSLASNLFKLIML</sequence>
<evidence type="ECO:0000313" key="2">
    <source>
        <dbReference type="Proteomes" id="UP001305414"/>
    </source>
</evidence>
<organism evidence="1 2">
    <name type="scientific">Xylaria bambusicola</name>
    <dbReference type="NCBI Taxonomy" id="326684"/>
    <lineage>
        <taxon>Eukaryota</taxon>
        <taxon>Fungi</taxon>
        <taxon>Dikarya</taxon>
        <taxon>Ascomycota</taxon>
        <taxon>Pezizomycotina</taxon>
        <taxon>Sordariomycetes</taxon>
        <taxon>Xylariomycetidae</taxon>
        <taxon>Xylariales</taxon>
        <taxon>Xylariaceae</taxon>
        <taxon>Xylaria</taxon>
    </lineage>
</organism>
<proteinExistence type="predicted"/>
<dbReference type="Proteomes" id="UP001305414">
    <property type="component" value="Unassembled WGS sequence"/>
</dbReference>
<comment type="caution">
    <text evidence="1">The sequence shown here is derived from an EMBL/GenBank/DDBJ whole genome shotgun (WGS) entry which is preliminary data.</text>
</comment>
<dbReference type="AlphaFoldDB" id="A0AAN7YXK8"/>